<dbReference type="RefSeq" id="WP_193953343.1">
    <property type="nucleotide sequence ID" value="NZ_JADEYS010000010.1"/>
</dbReference>
<dbReference type="Proteomes" id="UP000640333">
    <property type="component" value="Unassembled WGS sequence"/>
</dbReference>
<sequence>MRLQFIAATLLSLSACTAEISSPVDQILSFYSKPGLPIHIIRTAQYKEDINKLDVDPAFVKSVFEKRFKYTFDGEPLSESFNRDYIQTLVTYTRKDKSTAACLIRIGEDFYASIYRRAHLEGLLVVAHEAGHCHQLSSFLKRDQYQSALPGVRYLRNTEITQEVRSKKISKREGIFLLKYSEYIREVAADISSLLYLRHQYRASDEAIQKALDHLLKKRGRKNIHKYPNSVGHKTTLFLEKLTIKLLDSHMEEFQRDTFLASMKIAYSLDRSFTFDGFKEKYGHLALTTNHF</sequence>
<proteinExistence type="predicted"/>
<keyword evidence="2" id="KW-1185">Reference proteome</keyword>
<gene>
    <name evidence="1" type="ORF">IOQ59_11015</name>
</gene>
<evidence type="ECO:0000313" key="1">
    <source>
        <dbReference type="EMBL" id="MBE9397787.1"/>
    </source>
</evidence>
<dbReference type="EMBL" id="JADEYS010000010">
    <property type="protein sequence ID" value="MBE9397787.1"/>
    <property type="molecule type" value="Genomic_DNA"/>
</dbReference>
<evidence type="ECO:0000313" key="2">
    <source>
        <dbReference type="Proteomes" id="UP000640333"/>
    </source>
</evidence>
<reference evidence="1" key="1">
    <citation type="submission" date="2020-10" db="EMBL/GenBank/DDBJ databases">
        <title>Bacterium isolated from coastal waters sediment.</title>
        <authorList>
            <person name="Chen R.-J."/>
            <person name="Lu D.-C."/>
            <person name="Zhu K.-L."/>
            <person name="Du Z.-J."/>
        </authorList>
    </citation>
    <scope>NUCLEOTIDE SEQUENCE</scope>
    <source>
        <strain evidence="1">N1Y112</strain>
    </source>
</reference>
<dbReference type="AlphaFoldDB" id="A0A8J7FB91"/>
<comment type="caution">
    <text evidence="1">The sequence shown here is derived from an EMBL/GenBank/DDBJ whole genome shotgun (WGS) entry which is preliminary data.</text>
</comment>
<organism evidence="1 2">
    <name type="scientific">Pontibacterium sinense</name>
    <dbReference type="NCBI Taxonomy" id="2781979"/>
    <lineage>
        <taxon>Bacteria</taxon>
        <taxon>Pseudomonadati</taxon>
        <taxon>Pseudomonadota</taxon>
        <taxon>Gammaproteobacteria</taxon>
        <taxon>Oceanospirillales</taxon>
        <taxon>Oceanospirillaceae</taxon>
        <taxon>Pontibacterium</taxon>
    </lineage>
</organism>
<name>A0A8J7FB91_9GAMM</name>
<dbReference type="PROSITE" id="PS51257">
    <property type="entry name" value="PROKAR_LIPOPROTEIN"/>
    <property type="match status" value="1"/>
</dbReference>
<protein>
    <submittedName>
        <fullName evidence="1">Uncharacterized protein</fullName>
    </submittedName>
</protein>
<accession>A0A8J7FB91</accession>